<accession>G7UP42</accession>
<dbReference type="GO" id="GO:0000160">
    <property type="term" value="P:phosphorelay signal transduction system"/>
    <property type="evidence" value="ECO:0007669"/>
    <property type="project" value="InterPro"/>
</dbReference>
<dbReference type="STRING" id="1045855.DSC_10460"/>
<sequence length="121" mass="12901">MSQPLRVLLVEDQADLRELMADALTGLGMQVATAADANSALSLLDADPVVDVLLSDVYMPGQMSGAELAVRVCSKFPEVRVILASGQGRHQLPELPASVEFVQKPYSLAQLIGLLRNRASA</sequence>
<name>G7UP42_PSEUP</name>
<dbReference type="Pfam" id="PF00072">
    <property type="entry name" value="Response_reg"/>
    <property type="match status" value="1"/>
</dbReference>
<dbReference type="KEGG" id="psd:DSC_10460"/>
<dbReference type="InterPro" id="IPR011006">
    <property type="entry name" value="CheY-like_superfamily"/>
</dbReference>
<evidence type="ECO:0000313" key="4">
    <source>
        <dbReference type="EMBL" id="AER56736.1"/>
    </source>
</evidence>
<evidence type="ECO:0000259" key="3">
    <source>
        <dbReference type="PROSITE" id="PS50110"/>
    </source>
</evidence>
<evidence type="ECO:0000256" key="1">
    <source>
        <dbReference type="ARBA" id="ARBA00022553"/>
    </source>
</evidence>
<dbReference type="PANTHER" id="PTHR44591:SF21">
    <property type="entry name" value="TWO-COMPONENT RESPONSE REGULATOR"/>
    <property type="match status" value="1"/>
</dbReference>
<dbReference type="InterPro" id="IPR050595">
    <property type="entry name" value="Bact_response_regulator"/>
</dbReference>
<dbReference type="SMART" id="SM00448">
    <property type="entry name" value="REC"/>
    <property type="match status" value="1"/>
</dbReference>
<dbReference type="InterPro" id="IPR001789">
    <property type="entry name" value="Sig_transdc_resp-reg_receiver"/>
</dbReference>
<keyword evidence="5" id="KW-1185">Reference proteome</keyword>
<dbReference type="eggNOG" id="COG0784">
    <property type="taxonomic scope" value="Bacteria"/>
</dbReference>
<reference evidence="4 5" key="1">
    <citation type="journal article" date="2012" name="J. Bacteriol.">
        <title>Complete Genome Sequence of the BTEX-Degrading Bacterium Pseudoxanthomonas spadix BD-a59.</title>
        <authorList>
            <person name="Lee S.H."/>
            <person name="Jin H.M."/>
            <person name="Lee H.J."/>
            <person name="Kim J.M."/>
            <person name="Jeon C.O."/>
        </authorList>
    </citation>
    <scope>NUCLEOTIDE SEQUENCE [LARGE SCALE GENOMIC DNA]</scope>
    <source>
        <strain evidence="4 5">BD-a59</strain>
    </source>
</reference>
<feature type="modified residue" description="4-aspartylphosphate" evidence="2">
    <location>
        <position position="56"/>
    </location>
</feature>
<proteinExistence type="predicted"/>
<dbReference type="RefSeq" id="WP_014160910.1">
    <property type="nucleotide sequence ID" value="NC_016147.2"/>
</dbReference>
<evidence type="ECO:0000313" key="5">
    <source>
        <dbReference type="Proteomes" id="UP000005870"/>
    </source>
</evidence>
<organism evidence="4 5">
    <name type="scientific">Pseudoxanthomonas spadix (strain BD-a59)</name>
    <dbReference type="NCBI Taxonomy" id="1045855"/>
    <lineage>
        <taxon>Bacteria</taxon>
        <taxon>Pseudomonadati</taxon>
        <taxon>Pseudomonadota</taxon>
        <taxon>Gammaproteobacteria</taxon>
        <taxon>Lysobacterales</taxon>
        <taxon>Lysobacteraceae</taxon>
        <taxon>Pseudoxanthomonas</taxon>
    </lineage>
</organism>
<gene>
    <name evidence="4" type="ordered locus">DSC_10460</name>
</gene>
<dbReference type="EMBL" id="CP003093">
    <property type="protein sequence ID" value="AER56736.1"/>
    <property type="molecule type" value="Genomic_DNA"/>
</dbReference>
<dbReference type="PROSITE" id="PS50110">
    <property type="entry name" value="RESPONSE_REGULATORY"/>
    <property type="match status" value="1"/>
</dbReference>
<dbReference type="AlphaFoldDB" id="G7UP42"/>
<dbReference type="Gene3D" id="3.40.50.2300">
    <property type="match status" value="1"/>
</dbReference>
<feature type="domain" description="Response regulatory" evidence="3">
    <location>
        <begin position="6"/>
        <end position="119"/>
    </location>
</feature>
<dbReference type="HOGENOM" id="CLU_000445_69_8_6"/>
<evidence type="ECO:0000256" key="2">
    <source>
        <dbReference type="PROSITE-ProRule" id="PRU00169"/>
    </source>
</evidence>
<dbReference type="Proteomes" id="UP000005870">
    <property type="component" value="Chromosome"/>
</dbReference>
<dbReference type="OrthoDB" id="9784719at2"/>
<dbReference type="SUPFAM" id="SSF52172">
    <property type="entry name" value="CheY-like"/>
    <property type="match status" value="1"/>
</dbReference>
<protein>
    <submittedName>
        <fullName evidence="4">Two-component system response regulator</fullName>
    </submittedName>
</protein>
<keyword evidence="1 2" id="KW-0597">Phosphoprotein</keyword>
<dbReference type="PANTHER" id="PTHR44591">
    <property type="entry name" value="STRESS RESPONSE REGULATOR PROTEIN 1"/>
    <property type="match status" value="1"/>
</dbReference>